<protein>
    <recommendedName>
        <fullName evidence="4">DUF4355 domain-containing protein</fullName>
    </recommendedName>
</protein>
<sequence>MTILDLLKKACKTKGVPEKYAERIEKASKVTQAEDVESAVDAFKENILPAIQEAETSATAEYEKKHGLKDGKPVKDPEPKKDPEPVKVDGLSPEITKLIEAQNKQIEDLKGLVQSSVKSVASAEKTAAAKRLLAEKKLPEGWLNRIQAESETSIEDQVKTLHEEYVSIQQGVINEAVESGKYTPGFQQPKERSEEEWTKLMNEDSKTGNPGVVDLGIK</sequence>
<keyword evidence="3" id="KW-1185">Reference proteome</keyword>
<evidence type="ECO:0000313" key="2">
    <source>
        <dbReference type="EMBL" id="MCW0484057.1"/>
    </source>
</evidence>
<reference evidence="2" key="1">
    <citation type="submission" date="2022-10" db="EMBL/GenBank/DDBJ databases">
        <title>Gaoshiqiia sediminis gen. nov., sp. nov., isolated from coastal sediment.</title>
        <authorList>
            <person name="Yu W.X."/>
            <person name="Mu D.S."/>
            <person name="Du J.Z."/>
            <person name="Liang Y.Q."/>
        </authorList>
    </citation>
    <scope>NUCLEOTIDE SEQUENCE</scope>
    <source>
        <strain evidence="2">A06</strain>
    </source>
</reference>
<name>A0AA41YA17_9BACT</name>
<feature type="compositionally biased region" description="Basic and acidic residues" evidence="1">
    <location>
        <begin position="61"/>
        <end position="87"/>
    </location>
</feature>
<accession>A0AA41YA17</accession>
<dbReference type="EMBL" id="JAPAAF010000028">
    <property type="protein sequence ID" value="MCW0484057.1"/>
    <property type="molecule type" value="Genomic_DNA"/>
</dbReference>
<feature type="compositionally biased region" description="Basic and acidic residues" evidence="1">
    <location>
        <begin position="189"/>
        <end position="206"/>
    </location>
</feature>
<dbReference type="Proteomes" id="UP001163821">
    <property type="component" value="Unassembled WGS sequence"/>
</dbReference>
<comment type="caution">
    <text evidence="2">The sequence shown here is derived from an EMBL/GenBank/DDBJ whole genome shotgun (WGS) entry which is preliminary data.</text>
</comment>
<evidence type="ECO:0000313" key="3">
    <source>
        <dbReference type="Proteomes" id="UP001163821"/>
    </source>
</evidence>
<feature type="region of interest" description="Disordered" evidence="1">
    <location>
        <begin position="58"/>
        <end position="93"/>
    </location>
</feature>
<dbReference type="AlphaFoldDB" id="A0AA41YA17"/>
<feature type="region of interest" description="Disordered" evidence="1">
    <location>
        <begin position="181"/>
        <end position="218"/>
    </location>
</feature>
<gene>
    <name evidence="2" type="ORF">N2K84_15045</name>
</gene>
<evidence type="ECO:0000256" key="1">
    <source>
        <dbReference type="SAM" id="MobiDB-lite"/>
    </source>
</evidence>
<organism evidence="2 3">
    <name type="scientific">Gaoshiqia sediminis</name>
    <dbReference type="NCBI Taxonomy" id="2986998"/>
    <lineage>
        <taxon>Bacteria</taxon>
        <taxon>Pseudomonadati</taxon>
        <taxon>Bacteroidota</taxon>
        <taxon>Bacteroidia</taxon>
        <taxon>Marinilabiliales</taxon>
        <taxon>Prolixibacteraceae</taxon>
        <taxon>Gaoshiqia</taxon>
    </lineage>
</organism>
<evidence type="ECO:0008006" key="4">
    <source>
        <dbReference type="Google" id="ProtNLM"/>
    </source>
</evidence>
<dbReference type="RefSeq" id="WP_282592649.1">
    <property type="nucleotide sequence ID" value="NZ_JAPAAF010000028.1"/>
</dbReference>
<proteinExistence type="predicted"/>